<keyword evidence="6" id="KW-0238">DNA-binding</keyword>
<keyword evidence="3" id="KW-0227">DNA damage</keyword>
<evidence type="ECO:0000256" key="4">
    <source>
        <dbReference type="ARBA" id="ARBA00022801"/>
    </source>
</evidence>
<organism evidence="9 10">
    <name type="scientific">Rhodococcoides kroppenstedtii</name>
    <dbReference type="NCBI Taxonomy" id="293050"/>
    <lineage>
        <taxon>Bacteria</taxon>
        <taxon>Bacillati</taxon>
        <taxon>Actinomycetota</taxon>
        <taxon>Actinomycetes</taxon>
        <taxon>Mycobacteriales</taxon>
        <taxon>Nocardiaceae</taxon>
        <taxon>Rhodococcoides</taxon>
    </lineage>
</organism>
<keyword evidence="5" id="KW-0190">Covalent protein-DNA linkage</keyword>
<dbReference type="GO" id="GO:0003697">
    <property type="term" value="F:single-stranded DNA binding"/>
    <property type="evidence" value="ECO:0007669"/>
    <property type="project" value="InterPro"/>
</dbReference>
<evidence type="ECO:0000256" key="5">
    <source>
        <dbReference type="ARBA" id="ARBA00023124"/>
    </source>
</evidence>
<dbReference type="InterPro" id="IPR036590">
    <property type="entry name" value="SRAP-like"/>
</dbReference>
<keyword evidence="2 8" id="KW-0645">Protease</keyword>
<dbReference type="GO" id="GO:0106300">
    <property type="term" value="P:protein-DNA covalent cross-linking repair"/>
    <property type="evidence" value="ECO:0007669"/>
    <property type="project" value="InterPro"/>
</dbReference>
<dbReference type="Gene3D" id="3.90.1680.10">
    <property type="entry name" value="SOS response associated peptidase-like"/>
    <property type="match status" value="1"/>
</dbReference>
<dbReference type="EC" id="3.4.-.-" evidence="8"/>
<evidence type="ECO:0000313" key="9">
    <source>
        <dbReference type="EMBL" id="SFA53346.1"/>
    </source>
</evidence>
<evidence type="ECO:0000256" key="1">
    <source>
        <dbReference type="ARBA" id="ARBA00008136"/>
    </source>
</evidence>
<gene>
    <name evidence="9" type="ORF">SAMN05444374_10867</name>
</gene>
<dbReference type="InterPro" id="IPR003738">
    <property type="entry name" value="SRAP"/>
</dbReference>
<evidence type="ECO:0000313" key="10">
    <source>
        <dbReference type="Proteomes" id="UP000182054"/>
    </source>
</evidence>
<dbReference type="OrthoDB" id="9782620at2"/>
<keyword evidence="4 8" id="KW-0378">Hydrolase</keyword>
<name>A0A1I0TQM9_9NOCA</name>
<accession>A0A1I0TQM9</accession>
<dbReference type="SUPFAM" id="SSF143081">
    <property type="entry name" value="BB1717-like"/>
    <property type="match status" value="1"/>
</dbReference>
<dbReference type="GO" id="GO:0006508">
    <property type="term" value="P:proteolysis"/>
    <property type="evidence" value="ECO:0007669"/>
    <property type="project" value="UniProtKB-KW"/>
</dbReference>
<dbReference type="GeneID" id="85486164"/>
<dbReference type="AlphaFoldDB" id="A0A1I0TQM9"/>
<evidence type="ECO:0000256" key="6">
    <source>
        <dbReference type="ARBA" id="ARBA00023125"/>
    </source>
</evidence>
<dbReference type="RefSeq" id="WP_068363781.1">
    <property type="nucleotide sequence ID" value="NZ_FOJN01000008.1"/>
</dbReference>
<dbReference type="PANTHER" id="PTHR13604">
    <property type="entry name" value="DC12-RELATED"/>
    <property type="match status" value="1"/>
</dbReference>
<dbReference type="GO" id="GO:0008233">
    <property type="term" value="F:peptidase activity"/>
    <property type="evidence" value="ECO:0007669"/>
    <property type="project" value="UniProtKB-KW"/>
</dbReference>
<dbReference type="PANTHER" id="PTHR13604:SF0">
    <property type="entry name" value="ABASIC SITE PROCESSING PROTEIN HMCES"/>
    <property type="match status" value="1"/>
</dbReference>
<reference evidence="9 10" key="1">
    <citation type="submission" date="2016-10" db="EMBL/GenBank/DDBJ databases">
        <authorList>
            <person name="de Groot N.N."/>
        </authorList>
    </citation>
    <scope>NUCLEOTIDE SEQUENCE [LARGE SCALE GENOMIC DNA]</scope>
    <source>
        <strain evidence="9 10">DSM 44908</strain>
    </source>
</reference>
<sequence length="226" mass="25171">MCGRYASTRSDDDLSSLFDAVVRLGDPPEPSYNVAPTDPVRIVLDRDDDRQLRTVRWGLVPSWAKDKKIASRLINARSETVTEKPAFRKAAAKRRCLIPADGYYEWEKREGAKVPHFLHTDGVLAMAGLYELWPDPSLDDDDPNKWFWSTTVLTTTATDTLGHIHDRSPVVVPDDLWSAWLDPGLTDLAGVADLLQSIPEPHLTPYEVSTAVNSVRNNGPELVAPV</sequence>
<evidence type="ECO:0000256" key="8">
    <source>
        <dbReference type="RuleBase" id="RU364100"/>
    </source>
</evidence>
<evidence type="ECO:0000256" key="2">
    <source>
        <dbReference type="ARBA" id="ARBA00022670"/>
    </source>
</evidence>
<dbReference type="Pfam" id="PF02586">
    <property type="entry name" value="SRAP"/>
    <property type="match status" value="1"/>
</dbReference>
<dbReference type="GO" id="GO:0016829">
    <property type="term" value="F:lyase activity"/>
    <property type="evidence" value="ECO:0007669"/>
    <property type="project" value="UniProtKB-KW"/>
</dbReference>
<evidence type="ECO:0000256" key="7">
    <source>
        <dbReference type="ARBA" id="ARBA00023239"/>
    </source>
</evidence>
<protein>
    <recommendedName>
        <fullName evidence="8">Abasic site processing protein</fullName>
        <ecNumber evidence="8">3.4.-.-</ecNumber>
    </recommendedName>
</protein>
<dbReference type="EMBL" id="FOJN01000008">
    <property type="protein sequence ID" value="SFA53346.1"/>
    <property type="molecule type" value="Genomic_DNA"/>
</dbReference>
<comment type="similarity">
    <text evidence="1 8">Belongs to the SOS response-associated peptidase family.</text>
</comment>
<evidence type="ECO:0000256" key="3">
    <source>
        <dbReference type="ARBA" id="ARBA00022763"/>
    </source>
</evidence>
<keyword evidence="7" id="KW-0456">Lyase</keyword>
<proteinExistence type="inferred from homology"/>
<dbReference type="Proteomes" id="UP000182054">
    <property type="component" value="Unassembled WGS sequence"/>
</dbReference>